<keyword evidence="2" id="KW-1185">Reference proteome</keyword>
<reference evidence="1 2" key="1">
    <citation type="journal article" date="2024" name="G3 (Bethesda)">
        <title>Genome assembly of Hibiscus sabdariffa L. provides insights into metabolisms of medicinal natural products.</title>
        <authorList>
            <person name="Kim T."/>
        </authorList>
    </citation>
    <scope>NUCLEOTIDE SEQUENCE [LARGE SCALE GENOMIC DNA]</scope>
    <source>
        <strain evidence="1">TK-2024</strain>
        <tissue evidence="1">Old leaves</tissue>
    </source>
</reference>
<evidence type="ECO:0000313" key="1">
    <source>
        <dbReference type="EMBL" id="KAK9019267.1"/>
    </source>
</evidence>
<name>A0ABR2S2X4_9ROSI</name>
<gene>
    <name evidence="1" type="ORF">V6N11_053793</name>
</gene>
<accession>A0ABR2S2X4</accession>
<comment type="caution">
    <text evidence="1">The sequence shown here is derived from an EMBL/GenBank/DDBJ whole genome shotgun (WGS) entry which is preliminary data.</text>
</comment>
<proteinExistence type="predicted"/>
<sequence>MLFFHGDFRLLDDVEEGGLAYLCYSIPVVTGVINASGECICFCFPVDGLCFAVVFLLLASLVVEENVVGITVALAGNDVKIVWYLIFNSALAYLVNLQTFWSRNTPAPSLCSLDSGKPGLQYRMPSSAALFEGLTGQLLLLIEIRCKETDPNAYINDLYESDDYSERSVQNFKSMHTPPFREVSNSFRSVKHNVEGKP</sequence>
<evidence type="ECO:0000313" key="2">
    <source>
        <dbReference type="Proteomes" id="UP001396334"/>
    </source>
</evidence>
<dbReference type="Proteomes" id="UP001396334">
    <property type="component" value="Unassembled WGS sequence"/>
</dbReference>
<dbReference type="EMBL" id="JBBPBN010000017">
    <property type="protein sequence ID" value="KAK9019267.1"/>
    <property type="molecule type" value="Genomic_DNA"/>
</dbReference>
<protein>
    <submittedName>
        <fullName evidence="1">Uncharacterized protein</fullName>
    </submittedName>
</protein>
<organism evidence="1 2">
    <name type="scientific">Hibiscus sabdariffa</name>
    <name type="common">roselle</name>
    <dbReference type="NCBI Taxonomy" id="183260"/>
    <lineage>
        <taxon>Eukaryota</taxon>
        <taxon>Viridiplantae</taxon>
        <taxon>Streptophyta</taxon>
        <taxon>Embryophyta</taxon>
        <taxon>Tracheophyta</taxon>
        <taxon>Spermatophyta</taxon>
        <taxon>Magnoliopsida</taxon>
        <taxon>eudicotyledons</taxon>
        <taxon>Gunneridae</taxon>
        <taxon>Pentapetalae</taxon>
        <taxon>rosids</taxon>
        <taxon>malvids</taxon>
        <taxon>Malvales</taxon>
        <taxon>Malvaceae</taxon>
        <taxon>Malvoideae</taxon>
        <taxon>Hibiscus</taxon>
    </lineage>
</organism>